<feature type="transmembrane region" description="Helical" evidence="1">
    <location>
        <begin position="70"/>
        <end position="89"/>
    </location>
</feature>
<feature type="transmembrane region" description="Helical" evidence="1">
    <location>
        <begin position="9"/>
        <end position="29"/>
    </location>
</feature>
<protein>
    <submittedName>
        <fullName evidence="2">Uncharacterized protein</fullName>
    </submittedName>
</protein>
<name>A0A2H0RBA5_UNCKA</name>
<proteinExistence type="predicted"/>
<comment type="caution">
    <text evidence="2">The sequence shown here is derived from an EMBL/GenBank/DDBJ whole genome shotgun (WGS) entry which is preliminary data.</text>
</comment>
<dbReference type="EMBL" id="PCXU01000010">
    <property type="protein sequence ID" value="PIR43821.1"/>
    <property type="molecule type" value="Genomic_DNA"/>
</dbReference>
<evidence type="ECO:0000256" key="1">
    <source>
        <dbReference type="SAM" id="Phobius"/>
    </source>
</evidence>
<evidence type="ECO:0000313" key="2">
    <source>
        <dbReference type="EMBL" id="PIR43821.1"/>
    </source>
</evidence>
<keyword evidence="1" id="KW-1133">Transmembrane helix</keyword>
<organism evidence="2 3">
    <name type="scientific">candidate division WWE3 bacterium CG10_big_fil_rev_8_21_14_0_10_32_10</name>
    <dbReference type="NCBI Taxonomy" id="1975090"/>
    <lineage>
        <taxon>Bacteria</taxon>
        <taxon>Katanobacteria</taxon>
    </lineage>
</organism>
<evidence type="ECO:0000313" key="3">
    <source>
        <dbReference type="Proteomes" id="UP000230214"/>
    </source>
</evidence>
<feature type="transmembrane region" description="Helical" evidence="1">
    <location>
        <begin position="44"/>
        <end position="63"/>
    </location>
</feature>
<dbReference type="Proteomes" id="UP000230214">
    <property type="component" value="Unassembled WGS sequence"/>
</dbReference>
<feature type="transmembrane region" description="Helical" evidence="1">
    <location>
        <begin position="137"/>
        <end position="155"/>
    </location>
</feature>
<keyword evidence="1" id="KW-0812">Transmembrane</keyword>
<feature type="transmembrane region" description="Helical" evidence="1">
    <location>
        <begin position="250"/>
        <end position="279"/>
    </location>
</feature>
<accession>A0A2H0RBA5</accession>
<sequence length="302" mass="34800">MDTKIIKSGIFYFLSLMSLLMFCYTFKPLNIEFIFSPAKYLNTIILYFIFSLAMFFLFVVFLVKQERILGILLGIYSIFVFLIVYALLYRIDGMLALYSSVLVLICVIYTYTKVITGYKNYIKPPVSSIISHNQNTLSLFVALILTLSFFFAGRITTTNLRVINLIDKNLEIIIDQSFNIAMSGNKPQSVIPDIQNIVGANFDYTSFLNINSIDTAILDEATQETKTQLKQSIENQILELINQYNVQINIFASFLIFLTIHFIFNLANIFIVPINILLFKMLSNFGVFKVYKETVEIERLDF</sequence>
<keyword evidence="1" id="KW-0472">Membrane</keyword>
<dbReference type="AlphaFoldDB" id="A0A2H0RBA5"/>
<reference evidence="2 3" key="1">
    <citation type="submission" date="2017-09" db="EMBL/GenBank/DDBJ databases">
        <title>Depth-based differentiation of microbial function through sediment-hosted aquifers and enrichment of novel symbionts in the deep terrestrial subsurface.</title>
        <authorList>
            <person name="Probst A.J."/>
            <person name="Ladd B."/>
            <person name="Jarett J.K."/>
            <person name="Geller-Mcgrath D.E."/>
            <person name="Sieber C.M."/>
            <person name="Emerson J.B."/>
            <person name="Anantharaman K."/>
            <person name="Thomas B.C."/>
            <person name="Malmstrom R."/>
            <person name="Stieglmeier M."/>
            <person name="Klingl A."/>
            <person name="Woyke T."/>
            <person name="Ryan C.M."/>
            <person name="Banfield J.F."/>
        </authorList>
    </citation>
    <scope>NUCLEOTIDE SEQUENCE [LARGE SCALE GENOMIC DNA]</scope>
    <source>
        <strain evidence="2">CG10_big_fil_rev_8_21_14_0_10_32_10</strain>
    </source>
</reference>
<feature type="transmembrane region" description="Helical" evidence="1">
    <location>
        <begin position="95"/>
        <end position="116"/>
    </location>
</feature>
<gene>
    <name evidence="2" type="ORF">COV24_00760</name>
</gene>